<name>A0A813DXZ3_POLGL</name>
<evidence type="ECO:0000313" key="4">
    <source>
        <dbReference type="Proteomes" id="UP000654075"/>
    </source>
</evidence>
<feature type="domain" description="Reverse transcriptase" evidence="2">
    <location>
        <begin position="243"/>
        <end position="526"/>
    </location>
</feature>
<proteinExistence type="predicted"/>
<accession>A0A813DXZ3</accession>
<dbReference type="Proteomes" id="UP000654075">
    <property type="component" value="Unassembled WGS sequence"/>
</dbReference>
<protein>
    <recommendedName>
        <fullName evidence="2">Reverse transcriptase domain-containing protein</fullName>
    </recommendedName>
</protein>
<comment type="caution">
    <text evidence="3">The sequence shown here is derived from an EMBL/GenBank/DDBJ whole genome shotgun (WGS) entry which is preliminary data.</text>
</comment>
<evidence type="ECO:0000313" key="3">
    <source>
        <dbReference type="EMBL" id="CAE8592784.1"/>
    </source>
</evidence>
<dbReference type="PANTHER" id="PTHR19446">
    <property type="entry name" value="REVERSE TRANSCRIPTASES"/>
    <property type="match status" value="1"/>
</dbReference>
<dbReference type="OrthoDB" id="10014409at2759"/>
<keyword evidence="4" id="KW-1185">Reference proteome</keyword>
<dbReference type="InterPro" id="IPR000477">
    <property type="entry name" value="RT_dom"/>
</dbReference>
<evidence type="ECO:0000256" key="1">
    <source>
        <dbReference type="SAM" id="MobiDB-lite"/>
    </source>
</evidence>
<dbReference type="EMBL" id="CAJNNV010005881">
    <property type="protein sequence ID" value="CAE8592784.1"/>
    <property type="molecule type" value="Genomic_DNA"/>
</dbReference>
<dbReference type="PROSITE" id="PS50878">
    <property type="entry name" value="RT_POL"/>
    <property type="match status" value="1"/>
</dbReference>
<dbReference type="InterPro" id="IPR043502">
    <property type="entry name" value="DNA/RNA_pol_sf"/>
</dbReference>
<organism evidence="3 4">
    <name type="scientific">Polarella glacialis</name>
    <name type="common">Dinoflagellate</name>
    <dbReference type="NCBI Taxonomy" id="89957"/>
    <lineage>
        <taxon>Eukaryota</taxon>
        <taxon>Sar</taxon>
        <taxon>Alveolata</taxon>
        <taxon>Dinophyceae</taxon>
        <taxon>Suessiales</taxon>
        <taxon>Suessiaceae</taxon>
        <taxon>Polarella</taxon>
    </lineage>
</organism>
<sequence length="980" mass="112161">MAIQAAAHEMRRQLEHGNKVNAERSITNWLQAVEGLSIVRWRSTHQNEANTATSSRHKSISIKSTRTKALEQQLILLKRRWRRTQAQLDVQATMVLRKSMLLAKQTAAKSWKRDQRRHERGDWRLIESMRPGARLTSMWRQVRNKKSDVFGCGTMAMIEDDVRQVAQTGFKHNQLESEAWAGEMHDMTTEAVDIDDTIIKSKELWKLKYDKAMGEDGWCEEMLMLLQKLDVEVVDDLHNMMRLAFKYAVLPRYQRGALLKAVLKPGKMGTSHNEYRKLSLMSVIMKKIEKMGSLTMRRYWTAGDYQAGFKKGKRTVGRIFVLLATVAAALWPLEDSTHPVRECGVLLVDFEQFFDTLRQERLFQKMQNAGIPVSVISLWRELSRTHRVRVIFKGEVGKPIVVLVGVPQGSGWSPELATLYVDFGLAGELETVSHGVVELAGECKVHLLMFADDLLTPNRLNSGAQEQFAAIERVSEEDGLQISYKKSELIVFRIGDGPHVPWTITGNRGIINESDNKYAKYLGFFAEARGYDQHIQYLIKRMDAAGGGLVPLFTEHEQMNAFMRREIYQAKVRSMALQGAEILGWRRHHKLERAEGRSLRILTRAHGRTRIEAMLWLMGLLPLWTHAARQAFGFFISVLRNGDKFEKAALTHWQTTSSLQKWGWFHEMLTAFQEVGILIDMGGEDAVNNWTYQDATHWQSKFLTLCNNKAHADITTTLINGNYSFMVSLLPLFSSPRPLSSSTGTKSHRALCRWFLSSHLLEIETGRYARITRERRWCRRCYLSLGIRVLGDEAHALQYCLRGAESRSLISRHMVELFQRGGVQITPGYSILSMAYQIHRLSPQLQKNVWHKLGQLMACMDDEIKKEHCSQDVLPNRWMTVVRTAQVRSVTAAAQRYFQKRLRRVSRPTLIHMPDDSDDSVEIVSVTVPFTLYAPITRRNQAAHHAAVYPAPTPARPVPHALPLQHPPPRAPLQLHPRSV</sequence>
<dbReference type="SUPFAM" id="SSF56672">
    <property type="entry name" value="DNA/RNA polymerases"/>
    <property type="match status" value="1"/>
</dbReference>
<gene>
    <name evidence="3" type="ORF">PGLA1383_LOCUS11407</name>
</gene>
<reference evidence="3" key="1">
    <citation type="submission" date="2021-02" db="EMBL/GenBank/DDBJ databases">
        <authorList>
            <person name="Dougan E. K."/>
            <person name="Rhodes N."/>
            <person name="Thang M."/>
            <person name="Chan C."/>
        </authorList>
    </citation>
    <scope>NUCLEOTIDE SEQUENCE</scope>
</reference>
<evidence type="ECO:0000259" key="2">
    <source>
        <dbReference type="PROSITE" id="PS50878"/>
    </source>
</evidence>
<feature type="region of interest" description="Disordered" evidence="1">
    <location>
        <begin position="953"/>
        <end position="980"/>
    </location>
</feature>
<dbReference type="AlphaFoldDB" id="A0A813DXZ3"/>
<dbReference type="Pfam" id="PF00078">
    <property type="entry name" value="RVT_1"/>
    <property type="match status" value="1"/>
</dbReference>